<dbReference type="AlphaFoldDB" id="A0AAN7Z2Q0"/>
<feature type="region of interest" description="Disordered" evidence="1">
    <location>
        <begin position="18"/>
        <end position="80"/>
    </location>
</feature>
<dbReference type="Proteomes" id="UP001305414">
    <property type="component" value="Unassembled WGS sequence"/>
</dbReference>
<organism evidence="2 3">
    <name type="scientific">Xylaria bambusicola</name>
    <dbReference type="NCBI Taxonomy" id="326684"/>
    <lineage>
        <taxon>Eukaryota</taxon>
        <taxon>Fungi</taxon>
        <taxon>Dikarya</taxon>
        <taxon>Ascomycota</taxon>
        <taxon>Pezizomycotina</taxon>
        <taxon>Sordariomycetes</taxon>
        <taxon>Xylariomycetidae</taxon>
        <taxon>Xylariales</taxon>
        <taxon>Xylariaceae</taxon>
        <taxon>Xylaria</taxon>
    </lineage>
</organism>
<dbReference type="EMBL" id="JAWHQM010000002">
    <property type="protein sequence ID" value="KAK5624908.1"/>
    <property type="molecule type" value="Genomic_DNA"/>
</dbReference>
<evidence type="ECO:0000313" key="2">
    <source>
        <dbReference type="EMBL" id="KAK5624908.1"/>
    </source>
</evidence>
<comment type="caution">
    <text evidence="2">The sequence shown here is derived from an EMBL/GenBank/DDBJ whole genome shotgun (WGS) entry which is preliminary data.</text>
</comment>
<keyword evidence="3" id="KW-1185">Reference proteome</keyword>
<protein>
    <submittedName>
        <fullName evidence="2">Uncharacterized protein</fullName>
    </submittedName>
</protein>
<proteinExistence type="predicted"/>
<sequence length="80" mass="8603">MSCGNSRRFRAFSVAVVASEKSTSEDSPWELNQADEAPSSDSYPLPAPPSLPPSRLRRGKSRTRSVHSALTNSVKSSGKP</sequence>
<name>A0AAN7Z2Q0_9PEZI</name>
<evidence type="ECO:0000313" key="3">
    <source>
        <dbReference type="Proteomes" id="UP001305414"/>
    </source>
</evidence>
<gene>
    <name evidence="2" type="ORF">RRF57_000623</name>
</gene>
<reference evidence="2 3" key="1">
    <citation type="submission" date="2023-10" db="EMBL/GenBank/DDBJ databases">
        <title>Draft genome sequence of Xylaria bambusicola isolate GMP-LS, the root and basal stem rot pathogen of sugarcane in Indonesia.</title>
        <authorList>
            <person name="Selvaraj P."/>
            <person name="Muralishankar V."/>
            <person name="Muruganantham S."/>
            <person name="Sp S."/>
            <person name="Haryani S."/>
            <person name="Lau K.J.X."/>
            <person name="Naqvi N.I."/>
        </authorList>
    </citation>
    <scope>NUCLEOTIDE SEQUENCE [LARGE SCALE GENOMIC DNA]</scope>
    <source>
        <strain evidence="2">GMP-LS</strain>
    </source>
</reference>
<feature type="compositionally biased region" description="Polar residues" evidence="1">
    <location>
        <begin position="66"/>
        <end position="80"/>
    </location>
</feature>
<evidence type="ECO:0000256" key="1">
    <source>
        <dbReference type="SAM" id="MobiDB-lite"/>
    </source>
</evidence>
<accession>A0AAN7Z2Q0</accession>
<feature type="compositionally biased region" description="Basic residues" evidence="1">
    <location>
        <begin position="55"/>
        <end position="65"/>
    </location>
</feature>